<keyword evidence="7" id="KW-1185">Reference proteome</keyword>
<feature type="compositionally biased region" description="Polar residues" evidence="4">
    <location>
        <begin position="364"/>
        <end position="384"/>
    </location>
</feature>
<evidence type="ECO:0000256" key="2">
    <source>
        <dbReference type="ARBA" id="ARBA00022553"/>
    </source>
</evidence>
<feature type="compositionally biased region" description="Low complexity" evidence="4">
    <location>
        <begin position="12"/>
        <end position="23"/>
    </location>
</feature>
<evidence type="ECO:0000256" key="3">
    <source>
        <dbReference type="ARBA" id="ARBA00022843"/>
    </source>
</evidence>
<reference evidence="6" key="2">
    <citation type="submission" date="2020-11" db="EMBL/GenBank/DDBJ databases">
        <authorList>
            <person name="McCartney M.A."/>
            <person name="Auch B."/>
            <person name="Kono T."/>
            <person name="Mallez S."/>
            <person name="Becker A."/>
            <person name="Gohl D.M."/>
            <person name="Silverstein K.A.T."/>
            <person name="Koren S."/>
            <person name="Bechman K.B."/>
            <person name="Herman A."/>
            <person name="Abrahante J.E."/>
            <person name="Garbe J."/>
        </authorList>
    </citation>
    <scope>NUCLEOTIDE SEQUENCE</scope>
    <source>
        <strain evidence="6">Duluth1</strain>
        <tissue evidence="6">Whole animal</tissue>
    </source>
</reference>
<dbReference type="InterPro" id="IPR021893">
    <property type="entry name" value="ZMYM2-like_C"/>
</dbReference>
<keyword evidence="3" id="KW-0832">Ubl conjugation</keyword>
<dbReference type="PANTHER" id="PTHR46963:SF2">
    <property type="match status" value="1"/>
</dbReference>
<reference evidence="6" key="1">
    <citation type="journal article" date="2019" name="bioRxiv">
        <title>The Genome of the Zebra Mussel, Dreissena polymorpha: A Resource for Invasive Species Research.</title>
        <authorList>
            <person name="McCartney M.A."/>
            <person name="Auch B."/>
            <person name="Kono T."/>
            <person name="Mallez S."/>
            <person name="Zhang Y."/>
            <person name="Obille A."/>
            <person name="Becker A."/>
            <person name="Abrahante J.E."/>
            <person name="Garbe J."/>
            <person name="Badalamenti J.P."/>
            <person name="Herman A."/>
            <person name="Mangelson H."/>
            <person name="Liachko I."/>
            <person name="Sullivan S."/>
            <person name="Sone E.D."/>
            <person name="Koren S."/>
            <person name="Silverstein K.A.T."/>
            <person name="Beckman K.B."/>
            <person name="Gohl D.M."/>
        </authorList>
    </citation>
    <scope>NUCLEOTIDE SEQUENCE</scope>
    <source>
        <strain evidence="6">Duluth1</strain>
        <tissue evidence="6">Whole animal</tissue>
    </source>
</reference>
<dbReference type="AlphaFoldDB" id="A0A9D4IIE0"/>
<evidence type="ECO:0000259" key="5">
    <source>
        <dbReference type="Pfam" id="PF12012"/>
    </source>
</evidence>
<organism evidence="6 7">
    <name type="scientific">Dreissena polymorpha</name>
    <name type="common">Zebra mussel</name>
    <name type="synonym">Mytilus polymorpha</name>
    <dbReference type="NCBI Taxonomy" id="45954"/>
    <lineage>
        <taxon>Eukaryota</taxon>
        <taxon>Metazoa</taxon>
        <taxon>Spiralia</taxon>
        <taxon>Lophotrochozoa</taxon>
        <taxon>Mollusca</taxon>
        <taxon>Bivalvia</taxon>
        <taxon>Autobranchia</taxon>
        <taxon>Heteroconchia</taxon>
        <taxon>Euheterodonta</taxon>
        <taxon>Imparidentia</taxon>
        <taxon>Neoheterodontei</taxon>
        <taxon>Myida</taxon>
        <taxon>Dreissenoidea</taxon>
        <taxon>Dreissenidae</taxon>
        <taxon>Dreissena</taxon>
    </lineage>
</organism>
<proteinExistence type="predicted"/>
<dbReference type="Proteomes" id="UP000828390">
    <property type="component" value="Unassembled WGS sequence"/>
</dbReference>
<name>A0A9D4IIE0_DREPO</name>
<dbReference type="InterPro" id="IPR042838">
    <property type="entry name" value="KIAA1958"/>
</dbReference>
<feature type="region of interest" description="Disordered" evidence="4">
    <location>
        <begin position="12"/>
        <end position="35"/>
    </location>
</feature>
<evidence type="ECO:0000313" key="7">
    <source>
        <dbReference type="Proteomes" id="UP000828390"/>
    </source>
</evidence>
<dbReference type="EMBL" id="JAIWYP010000009">
    <property type="protein sequence ID" value="KAH3775385.1"/>
    <property type="molecule type" value="Genomic_DNA"/>
</dbReference>
<gene>
    <name evidence="6" type="ORF">DPMN_176787</name>
</gene>
<accession>A0A9D4IIE0</accession>
<evidence type="ECO:0000256" key="4">
    <source>
        <dbReference type="SAM" id="MobiDB-lite"/>
    </source>
</evidence>
<comment type="caution">
    <text evidence="6">The sequence shown here is derived from an EMBL/GenBank/DDBJ whole genome shotgun (WGS) entry which is preliminary data.</text>
</comment>
<evidence type="ECO:0000256" key="1">
    <source>
        <dbReference type="ARBA" id="ARBA00022499"/>
    </source>
</evidence>
<feature type="region of interest" description="Disordered" evidence="4">
    <location>
        <begin position="362"/>
        <end position="384"/>
    </location>
</feature>
<evidence type="ECO:0000313" key="6">
    <source>
        <dbReference type="EMBL" id="KAH3775385.1"/>
    </source>
</evidence>
<feature type="compositionally biased region" description="Basic and acidic residues" evidence="4">
    <location>
        <begin position="26"/>
        <end position="35"/>
    </location>
</feature>
<sequence length="640" mass="72192">MNPPEYKAFAAGAAGFESSGSDASAEENKNTRRKTETDMRIFAAYLISVNESREPHTISPPELDQHLATYFSIIKKHDGNDYEAASLRGMLCSIERHLRANNYPVSLTRDAEFTNTRNMLKEKQRILREQMKTEKSDKQFDTVASIAMQKLNQLYNAKEFGPHNPSSVINALCFSFVVSLNIKKAVDHKQLLWGDICLAHSSGSNDEYLCYQPVPGYEHCRLPLKGISSFRIQSQSHEAFLWDPIPLYKLYQSKRPVSMMTPSSPFYLGVASLQEADQTWYKPVAMGVNKLNDLVRMIRDITGTLPRPHIPSVLKNAVNDIKFVPRYSDMFLLQKNESQNADVQNDDKQVVNYLKTRECDGYSDNGSSAETASNSDENLSISDSTLRDNKLPSLFYNGGSEPAKANTTLEGVKLRVLDCLKLPDKETQKQLSLWLKSLRYDEDLAEWIVKAPRTMAFELTCELDGDFEDEQTIVPANVKIRRYCVTKDTRNAAAKVVAETPAIVNTSASRGSSHIIEDKHDHQNGQQTQHAQHNLKRSFSYNGIPETSNHCKVARLPDGNEEIGAPNLNTCTSALKISKSDTSEQTVNERSFPFENKAINPNVPFASWGYDPRLTMFLNRDMLQTYQNFIAMYSSNKNKG</sequence>
<dbReference type="OrthoDB" id="10038493at2759"/>
<protein>
    <recommendedName>
        <fullName evidence="5">ZMYM2-like/QRICH1 C-terminal domain-containing protein</fullName>
    </recommendedName>
</protein>
<dbReference type="PANTHER" id="PTHR46963">
    <property type="entry name" value="SIMILAR TO RIKEN CDNA E130308A19"/>
    <property type="match status" value="1"/>
</dbReference>
<feature type="domain" description="ZMYM2-like/QRICH1 C-terminal" evidence="5">
    <location>
        <begin position="152"/>
        <end position="298"/>
    </location>
</feature>
<keyword evidence="2" id="KW-0597">Phosphoprotein</keyword>
<keyword evidence="1" id="KW-1017">Isopeptide bond</keyword>
<dbReference type="Pfam" id="PF12012">
    <property type="entry name" value="DUF3504"/>
    <property type="match status" value="1"/>
</dbReference>